<keyword evidence="6" id="KW-0067">ATP-binding</keyword>
<keyword evidence="5 15" id="KW-0347">Helicase</keyword>
<dbReference type="GO" id="GO:0016787">
    <property type="term" value="F:hydrolase activity"/>
    <property type="evidence" value="ECO:0007669"/>
    <property type="project" value="UniProtKB-KW"/>
</dbReference>
<proteinExistence type="inferred from homology"/>
<dbReference type="SMART" id="SM00490">
    <property type="entry name" value="HELICc"/>
    <property type="match status" value="1"/>
</dbReference>
<evidence type="ECO:0000256" key="11">
    <source>
        <dbReference type="ARBA" id="ARBA00044535"/>
    </source>
</evidence>
<evidence type="ECO:0000313" key="16">
    <source>
        <dbReference type="Proteomes" id="UP001139333"/>
    </source>
</evidence>
<dbReference type="PROSITE" id="PS00690">
    <property type="entry name" value="DEAH_ATP_HELICASE"/>
    <property type="match status" value="1"/>
</dbReference>
<dbReference type="Gene3D" id="1.10.10.10">
    <property type="entry name" value="Winged helix-like DNA-binding domain superfamily/Winged helix DNA-binding domain"/>
    <property type="match status" value="1"/>
</dbReference>
<dbReference type="SMART" id="SM00487">
    <property type="entry name" value="DEXDc"/>
    <property type="match status" value="1"/>
</dbReference>
<name>A0A9X1ZN19_9GAMM</name>
<gene>
    <name evidence="15" type="ORF">L2672_07295</name>
</gene>
<evidence type="ECO:0000256" key="10">
    <source>
        <dbReference type="ARBA" id="ARBA00034808"/>
    </source>
</evidence>
<dbReference type="Proteomes" id="UP001139333">
    <property type="component" value="Unassembled WGS sequence"/>
</dbReference>
<dbReference type="PROSITE" id="PS51192">
    <property type="entry name" value="HELICASE_ATP_BIND_1"/>
    <property type="match status" value="1"/>
</dbReference>
<dbReference type="GO" id="GO:0046872">
    <property type="term" value="F:metal ion binding"/>
    <property type="evidence" value="ECO:0007669"/>
    <property type="project" value="UniProtKB-KW"/>
</dbReference>
<dbReference type="EMBL" id="JAKIKP010000004">
    <property type="protein sequence ID" value="MCL1142495.1"/>
    <property type="molecule type" value="Genomic_DNA"/>
</dbReference>
<dbReference type="Pfam" id="PF00271">
    <property type="entry name" value="Helicase_C"/>
    <property type="match status" value="1"/>
</dbReference>
<dbReference type="GO" id="GO:0005524">
    <property type="term" value="F:ATP binding"/>
    <property type="evidence" value="ECO:0007669"/>
    <property type="project" value="UniProtKB-KW"/>
</dbReference>
<dbReference type="GO" id="GO:0030894">
    <property type="term" value="C:replisome"/>
    <property type="evidence" value="ECO:0007669"/>
    <property type="project" value="TreeGrafter"/>
</dbReference>
<dbReference type="GO" id="GO:0006281">
    <property type="term" value="P:DNA repair"/>
    <property type="evidence" value="ECO:0007669"/>
    <property type="project" value="TreeGrafter"/>
</dbReference>
<evidence type="ECO:0000256" key="7">
    <source>
        <dbReference type="ARBA" id="ARBA00023125"/>
    </source>
</evidence>
<evidence type="ECO:0000256" key="2">
    <source>
        <dbReference type="ARBA" id="ARBA00022723"/>
    </source>
</evidence>
<dbReference type="PROSITE" id="PS51194">
    <property type="entry name" value="HELICASE_CTER"/>
    <property type="match status" value="1"/>
</dbReference>
<evidence type="ECO:0000256" key="9">
    <source>
        <dbReference type="ARBA" id="ARBA00034617"/>
    </source>
</evidence>
<dbReference type="InterPro" id="IPR004589">
    <property type="entry name" value="DNA_helicase_ATP-dep_RecQ"/>
</dbReference>
<dbReference type="PANTHER" id="PTHR13710">
    <property type="entry name" value="DNA HELICASE RECQ FAMILY MEMBER"/>
    <property type="match status" value="1"/>
</dbReference>
<keyword evidence="3" id="KW-0547">Nucleotide-binding</keyword>
<dbReference type="InterPro" id="IPR032284">
    <property type="entry name" value="RecQ_Zn-bd"/>
</dbReference>
<protein>
    <recommendedName>
        <fullName evidence="11">ATP-dependent DNA helicase RecQ</fullName>
        <ecNumber evidence="10">5.6.2.4</ecNumber>
    </recommendedName>
    <alternativeName>
        <fullName evidence="12">DNA 3'-5' helicase RecQ</fullName>
    </alternativeName>
</protein>
<dbReference type="FunFam" id="3.40.50.300:FF:001389">
    <property type="entry name" value="ATP-dependent DNA helicase RecQ"/>
    <property type="match status" value="1"/>
</dbReference>
<dbReference type="Gene3D" id="3.40.50.300">
    <property type="entry name" value="P-loop containing nucleotide triphosphate hydrolases"/>
    <property type="match status" value="2"/>
</dbReference>
<keyword evidence="7" id="KW-0238">DNA-binding</keyword>
<evidence type="ECO:0000256" key="4">
    <source>
        <dbReference type="ARBA" id="ARBA00022801"/>
    </source>
</evidence>
<dbReference type="GO" id="GO:0005737">
    <property type="term" value="C:cytoplasm"/>
    <property type="evidence" value="ECO:0007669"/>
    <property type="project" value="TreeGrafter"/>
</dbReference>
<evidence type="ECO:0000256" key="6">
    <source>
        <dbReference type="ARBA" id="ARBA00022840"/>
    </source>
</evidence>
<feature type="domain" description="Helicase ATP-binding" evidence="13">
    <location>
        <begin position="30"/>
        <end position="198"/>
    </location>
</feature>
<reference evidence="15" key="1">
    <citation type="submission" date="2022-01" db="EMBL/GenBank/DDBJ databases">
        <title>Whole genome-based taxonomy of the Shewanellaceae.</title>
        <authorList>
            <person name="Martin-Rodriguez A.J."/>
        </authorList>
    </citation>
    <scope>NUCLEOTIDE SEQUENCE</scope>
    <source>
        <strain evidence="15">DSM 16422</strain>
    </source>
</reference>
<evidence type="ECO:0000259" key="14">
    <source>
        <dbReference type="PROSITE" id="PS51194"/>
    </source>
</evidence>
<dbReference type="GO" id="GO:0006310">
    <property type="term" value="P:DNA recombination"/>
    <property type="evidence" value="ECO:0007669"/>
    <property type="project" value="InterPro"/>
</dbReference>
<dbReference type="InterPro" id="IPR011545">
    <property type="entry name" value="DEAD/DEAH_box_helicase_dom"/>
</dbReference>
<keyword evidence="4 15" id="KW-0378">Hydrolase</keyword>
<dbReference type="Pfam" id="PF00270">
    <property type="entry name" value="DEAD"/>
    <property type="match status" value="1"/>
</dbReference>
<dbReference type="GO" id="GO:0009378">
    <property type="term" value="F:four-way junction helicase activity"/>
    <property type="evidence" value="ECO:0007669"/>
    <property type="project" value="TreeGrafter"/>
</dbReference>
<dbReference type="InterPro" id="IPR001650">
    <property type="entry name" value="Helicase_C-like"/>
</dbReference>
<comment type="caution">
    <text evidence="15">The sequence shown here is derived from an EMBL/GenBank/DDBJ whole genome shotgun (WGS) entry which is preliminary data.</text>
</comment>
<dbReference type="CDD" id="cd18794">
    <property type="entry name" value="SF2_C_RecQ"/>
    <property type="match status" value="1"/>
</dbReference>
<evidence type="ECO:0000256" key="12">
    <source>
        <dbReference type="ARBA" id="ARBA00044550"/>
    </source>
</evidence>
<dbReference type="GO" id="GO:0043138">
    <property type="term" value="F:3'-5' DNA helicase activity"/>
    <property type="evidence" value="ECO:0007669"/>
    <property type="project" value="UniProtKB-EC"/>
</dbReference>
<evidence type="ECO:0000256" key="8">
    <source>
        <dbReference type="ARBA" id="ARBA00023235"/>
    </source>
</evidence>
<evidence type="ECO:0000259" key="13">
    <source>
        <dbReference type="PROSITE" id="PS51192"/>
    </source>
</evidence>
<evidence type="ECO:0000313" key="15">
    <source>
        <dbReference type="EMBL" id="MCL1142495.1"/>
    </source>
</evidence>
<evidence type="ECO:0000256" key="5">
    <source>
        <dbReference type="ARBA" id="ARBA00022806"/>
    </source>
</evidence>
<dbReference type="InterPro" id="IPR014001">
    <property type="entry name" value="Helicase_ATP-bd"/>
</dbReference>
<dbReference type="InterPro" id="IPR036388">
    <property type="entry name" value="WH-like_DNA-bd_sf"/>
</dbReference>
<dbReference type="GO" id="GO:0043590">
    <property type="term" value="C:bacterial nucleoid"/>
    <property type="evidence" value="ECO:0007669"/>
    <property type="project" value="TreeGrafter"/>
</dbReference>
<keyword evidence="2" id="KW-0479">Metal-binding</keyword>
<keyword evidence="8" id="KW-0413">Isomerase</keyword>
<evidence type="ECO:0000256" key="1">
    <source>
        <dbReference type="ARBA" id="ARBA00005446"/>
    </source>
</evidence>
<dbReference type="NCBIfam" id="TIGR00614">
    <property type="entry name" value="recQ_fam"/>
    <property type="match status" value="1"/>
</dbReference>
<accession>A0A9X1ZN19</accession>
<dbReference type="PANTHER" id="PTHR13710:SF105">
    <property type="entry name" value="ATP-DEPENDENT DNA HELICASE Q1"/>
    <property type="match status" value="1"/>
</dbReference>
<dbReference type="Pfam" id="PF16124">
    <property type="entry name" value="RecQ_Zn_bind"/>
    <property type="match status" value="1"/>
</dbReference>
<comment type="catalytic activity">
    <reaction evidence="9">
        <text>Couples ATP hydrolysis with the unwinding of duplex DNA by translocating in the 3'-5' direction.</text>
        <dbReference type="EC" id="5.6.2.4"/>
    </reaction>
</comment>
<feature type="domain" description="Helicase C-terminal" evidence="14">
    <location>
        <begin position="225"/>
        <end position="367"/>
    </location>
</feature>
<evidence type="ECO:0000256" key="3">
    <source>
        <dbReference type="ARBA" id="ARBA00022741"/>
    </source>
</evidence>
<dbReference type="SUPFAM" id="SSF52540">
    <property type="entry name" value="P-loop containing nucleoside triphosphate hydrolases"/>
    <property type="match status" value="1"/>
</dbReference>
<organism evidence="15 16">
    <name type="scientific">Shewanella gaetbuli</name>
    <dbReference type="NCBI Taxonomy" id="220752"/>
    <lineage>
        <taxon>Bacteria</taxon>
        <taxon>Pseudomonadati</taxon>
        <taxon>Pseudomonadota</taxon>
        <taxon>Gammaproteobacteria</taxon>
        <taxon>Alteromonadales</taxon>
        <taxon>Shewanellaceae</taxon>
        <taxon>Shewanella</taxon>
    </lineage>
</organism>
<dbReference type="GO" id="GO:0003677">
    <property type="term" value="F:DNA binding"/>
    <property type="evidence" value="ECO:0007669"/>
    <property type="project" value="UniProtKB-KW"/>
</dbReference>
<dbReference type="EC" id="5.6.2.4" evidence="10"/>
<dbReference type="RefSeq" id="WP_248995179.1">
    <property type="nucleotide sequence ID" value="NZ_JAKIKP010000004.1"/>
</dbReference>
<dbReference type="InterPro" id="IPR027417">
    <property type="entry name" value="P-loop_NTPase"/>
</dbReference>
<dbReference type="InterPro" id="IPR002464">
    <property type="entry name" value="DNA/RNA_helicase_DEAH_CS"/>
</dbReference>
<sequence length="651" mass="73669">MPAIQSMTLQQQLSQYFGFNDFREGQLETIQHVLAGHSSLAIFPTGSGKSLCYQLSAINLPKLTLVISPLIALIQDQLKFLHAKGINAASIDSSLTQQQVQHVMQSVRQGECNILMVSVERFKNERFRQFLSQIEISLLVVDEAHCISEWGHNFRPDYLKIPMLCQAFNIPTTLLLTATATQKVKQDICQRFNIHPQHVVQTGFYRDNLALAVLPVTQHQKNAVLLAQINQHTGCGIVYVTLQQTAEQVAEYLQDNGVNAVAYHAGLLSEQRISIQQQFMHSDQQVIVATIAFGMGIDKSDIRYVFHYDLPKSIENYSQEIGRAGRDGQLAHCVTLANLDGLNTLENFVYADTPEHDDIDTLINLIKNETDESGKWEMQDLALSKACNIKVLPLKTLLVQLEMSAIIEPSYAYFAEFKYQLCVDKDVLLGQFNPQRAAFLSTILQHTQFKKVWGQLDFEALHRATNEPRTRVIAALEYLAEKQLIILETKKMTQVFRVNMERLRDPSIVSGMSHYFKDKEDKEINRIEQLISFFELDSCLAAYLARYFDDLQSPQYCQRCSVCLGHIAKLTQSTQPQQYELSQVSLFLSELRELVSSKQLTLTTATQAKFLAGISVPILGRLKVKNLAGFGALNQWRFADIVQIINALESK</sequence>
<comment type="similarity">
    <text evidence="1">Belongs to the helicase family. RecQ subfamily.</text>
</comment>
<dbReference type="AlphaFoldDB" id="A0A9X1ZN19"/>
<keyword evidence="16" id="KW-1185">Reference proteome</keyword>